<keyword evidence="5 8" id="KW-0812">Transmembrane</keyword>
<dbReference type="Proteomes" id="UP001597519">
    <property type="component" value="Unassembled WGS sequence"/>
</dbReference>
<name>A0ABW5WRT7_9STAP</name>
<sequence length="254" mass="27330">MEFEWSILLLVIFFGFLAAFIDSVAGGGGLIAIPALLSTGMPPVQALATNKLASSFGSLTSSIRFLRGRHVDLKVVIRLFPVSVAVSMIGALLAVNMPGELLKPLVLIMLIVVLVYTLVKKDWGQIEKDNVLTVKKILYLIIFSVIIAFYDGFMGGGTGSFLMFLMLFVGFDFLKSAGNAKVLNFGSNLGALVLFIIMGEVNYTYGLAMGASMIVGSWFGAQMAISKGVGYVKALFIIVTSVLILKNIYDFIVG</sequence>
<dbReference type="EMBL" id="JBHUOQ010000001">
    <property type="protein sequence ID" value="MFD2829072.1"/>
    <property type="molecule type" value="Genomic_DNA"/>
</dbReference>
<keyword evidence="4 8" id="KW-1003">Cell membrane</keyword>
<dbReference type="RefSeq" id="WP_377770746.1">
    <property type="nucleotide sequence ID" value="NZ_JBHUOQ010000001.1"/>
</dbReference>
<organism evidence="9 10">
    <name type="scientific">Corticicoccus populi</name>
    <dbReference type="NCBI Taxonomy" id="1812821"/>
    <lineage>
        <taxon>Bacteria</taxon>
        <taxon>Bacillati</taxon>
        <taxon>Bacillota</taxon>
        <taxon>Bacilli</taxon>
        <taxon>Bacillales</taxon>
        <taxon>Staphylococcaceae</taxon>
        <taxon>Corticicoccus</taxon>
    </lineage>
</organism>
<evidence type="ECO:0000313" key="9">
    <source>
        <dbReference type="EMBL" id="MFD2829072.1"/>
    </source>
</evidence>
<keyword evidence="6 8" id="KW-1133">Transmembrane helix</keyword>
<keyword evidence="10" id="KW-1185">Reference proteome</keyword>
<accession>A0ABW5WRT7</accession>
<evidence type="ECO:0000256" key="8">
    <source>
        <dbReference type="RuleBase" id="RU363041"/>
    </source>
</evidence>
<feature type="transmembrane region" description="Helical" evidence="8">
    <location>
        <begin position="156"/>
        <end position="174"/>
    </location>
</feature>
<evidence type="ECO:0000256" key="7">
    <source>
        <dbReference type="ARBA" id="ARBA00023136"/>
    </source>
</evidence>
<dbReference type="InterPro" id="IPR002781">
    <property type="entry name" value="TM_pro_TauE-like"/>
</dbReference>
<evidence type="ECO:0000256" key="2">
    <source>
        <dbReference type="ARBA" id="ARBA00009142"/>
    </source>
</evidence>
<evidence type="ECO:0000256" key="4">
    <source>
        <dbReference type="ARBA" id="ARBA00022475"/>
    </source>
</evidence>
<evidence type="ECO:0000313" key="10">
    <source>
        <dbReference type="Proteomes" id="UP001597519"/>
    </source>
</evidence>
<comment type="caution">
    <text evidence="9">The sequence shown here is derived from an EMBL/GenBank/DDBJ whole genome shotgun (WGS) entry which is preliminary data.</text>
</comment>
<protein>
    <recommendedName>
        <fullName evidence="8">Probable membrane transporter protein</fullName>
    </recommendedName>
</protein>
<evidence type="ECO:0000256" key="1">
    <source>
        <dbReference type="ARBA" id="ARBA00004651"/>
    </source>
</evidence>
<keyword evidence="7 8" id="KW-0472">Membrane</keyword>
<dbReference type="InterPro" id="IPR052017">
    <property type="entry name" value="TSUP"/>
</dbReference>
<dbReference type="PANTHER" id="PTHR30269">
    <property type="entry name" value="TRANSMEMBRANE PROTEIN YFCA"/>
    <property type="match status" value="1"/>
</dbReference>
<feature type="transmembrane region" description="Helical" evidence="8">
    <location>
        <begin position="101"/>
        <end position="119"/>
    </location>
</feature>
<dbReference type="PANTHER" id="PTHR30269:SF0">
    <property type="entry name" value="MEMBRANE TRANSPORTER PROTEIN YFCA-RELATED"/>
    <property type="match status" value="1"/>
</dbReference>
<keyword evidence="3" id="KW-0813">Transport</keyword>
<comment type="similarity">
    <text evidence="2 8">Belongs to the 4-toluene sulfonate uptake permease (TSUP) (TC 2.A.102) family.</text>
</comment>
<evidence type="ECO:0000256" key="3">
    <source>
        <dbReference type="ARBA" id="ARBA00022448"/>
    </source>
</evidence>
<comment type="subcellular location">
    <subcellularLocation>
        <location evidence="1 8">Cell membrane</location>
        <topology evidence="1 8">Multi-pass membrane protein</topology>
    </subcellularLocation>
</comment>
<feature type="transmembrane region" description="Helical" evidence="8">
    <location>
        <begin position="228"/>
        <end position="249"/>
    </location>
</feature>
<feature type="transmembrane region" description="Helical" evidence="8">
    <location>
        <begin position="6"/>
        <end position="33"/>
    </location>
</feature>
<feature type="transmembrane region" description="Helical" evidence="8">
    <location>
        <begin position="131"/>
        <end position="150"/>
    </location>
</feature>
<evidence type="ECO:0000256" key="6">
    <source>
        <dbReference type="ARBA" id="ARBA00022989"/>
    </source>
</evidence>
<evidence type="ECO:0000256" key="5">
    <source>
        <dbReference type="ARBA" id="ARBA00022692"/>
    </source>
</evidence>
<dbReference type="Pfam" id="PF01925">
    <property type="entry name" value="TauE"/>
    <property type="match status" value="1"/>
</dbReference>
<feature type="transmembrane region" description="Helical" evidence="8">
    <location>
        <begin position="181"/>
        <end position="197"/>
    </location>
</feature>
<reference evidence="10" key="1">
    <citation type="journal article" date="2019" name="Int. J. Syst. Evol. Microbiol.">
        <title>The Global Catalogue of Microorganisms (GCM) 10K type strain sequencing project: providing services to taxonomists for standard genome sequencing and annotation.</title>
        <authorList>
            <consortium name="The Broad Institute Genomics Platform"/>
            <consortium name="The Broad Institute Genome Sequencing Center for Infectious Disease"/>
            <person name="Wu L."/>
            <person name="Ma J."/>
        </authorList>
    </citation>
    <scope>NUCLEOTIDE SEQUENCE [LARGE SCALE GENOMIC DNA]</scope>
    <source>
        <strain evidence="10">KCTC 33575</strain>
    </source>
</reference>
<feature type="transmembrane region" description="Helical" evidence="8">
    <location>
        <begin position="75"/>
        <end position="95"/>
    </location>
</feature>
<proteinExistence type="inferred from homology"/>
<gene>
    <name evidence="9" type="ORF">ACFSX4_01245</name>
</gene>